<proteinExistence type="predicted"/>
<dbReference type="Gene3D" id="2.60.40.10">
    <property type="entry name" value="Immunoglobulins"/>
    <property type="match status" value="2"/>
</dbReference>
<evidence type="ECO:0000313" key="3">
    <source>
        <dbReference type="Proteomes" id="UP000319374"/>
    </source>
</evidence>
<dbReference type="PANTHER" id="PTHR37833:SF1">
    <property type="entry name" value="SIGNAL PEPTIDE PROTEIN"/>
    <property type="match status" value="1"/>
</dbReference>
<feature type="chain" id="PRO_5021385494" description="DUF1573 domain-containing protein" evidence="1">
    <location>
        <begin position="22"/>
        <end position="364"/>
    </location>
</feature>
<dbReference type="InterPro" id="IPR011467">
    <property type="entry name" value="DUF1573"/>
</dbReference>
<dbReference type="AlphaFoldDB" id="A0A4Y1X150"/>
<dbReference type="Pfam" id="PF07610">
    <property type="entry name" value="DUF1573"/>
    <property type="match status" value="1"/>
</dbReference>
<organism evidence="2 3">
    <name type="scientific">Alistipes dispar</name>
    <dbReference type="NCBI Taxonomy" id="2585119"/>
    <lineage>
        <taxon>Bacteria</taxon>
        <taxon>Pseudomonadati</taxon>
        <taxon>Bacteroidota</taxon>
        <taxon>Bacteroidia</taxon>
        <taxon>Bacteroidales</taxon>
        <taxon>Rikenellaceae</taxon>
        <taxon>Alistipes</taxon>
    </lineage>
</organism>
<dbReference type="PANTHER" id="PTHR37833">
    <property type="entry name" value="LIPOPROTEIN-RELATED"/>
    <property type="match status" value="1"/>
</dbReference>
<sequence length="364" mass="39281">MNKKTIITLIVCALAATGVAAQEERPELVFEPAVWDFGSVREADGPVRHTFTGVNRGDRPLVILDVTTTCGCTVPRFSKRPVLPGDRTEITVSYDPTNRPGAFDKELWIYSSDRKRIATLTIRGEVVPRAKSVEELYPVDAGGGLRLNTTLCAFTYIYPGVRMQSSVGYVNTSDRTVSLELRPDPAIRSGLLRIDAPERIAPGARGAINISYLVPADTPRYGTLRDALELFVDGRSRGTTIVVHGIGADNPSDIPEEKAPRSEVSTNVVKFGPVKHGGPRPSQSLTLSNTGRGDLIVRAVECGEGLSTPLEPGLAVPPGGSARIEVRLDPSADGYGARSSFLLLVTNDPLRPMRRIRATAVIEE</sequence>
<accession>A0A4Y1X150</accession>
<dbReference type="EMBL" id="AP019736">
    <property type="protein sequence ID" value="BBL07011.1"/>
    <property type="molecule type" value="Genomic_DNA"/>
</dbReference>
<dbReference type="RefSeq" id="WP_141428964.1">
    <property type="nucleotide sequence ID" value="NZ_AP019736.1"/>
</dbReference>
<dbReference type="Proteomes" id="UP000319374">
    <property type="component" value="Chromosome"/>
</dbReference>
<keyword evidence="3" id="KW-1185">Reference proteome</keyword>
<dbReference type="InterPro" id="IPR013783">
    <property type="entry name" value="Ig-like_fold"/>
</dbReference>
<evidence type="ECO:0000256" key="1">
    <source>
        <dbReference type="SAM" id="SignalP"/>
    </source>
</evidence>
<protein>
    <recommendedName>
        <fullName evidence="4">DUF1573 domain-containing protein</fullName>
    </recommendedName>
</protein>
<gene>
    <name evidence="2" type="ORF">A5CPEGH6_16490</name>
</gene>
<dbReference type="KEGG" id="ada:A5CPEGH6_16490"/>
<feature type="signal peptide" evidence="1">
    <location>
        <begin position="1"/>
        <end position="21"/>
    </location>
</feature>
<evidence type="ECO:0008006" key="4">
    <source>
        <dbReference type="Google" id="ProtNLM"/>
    </source>
</evidence>
<evidence type="ECO:0000313" key="2">
    <source>
        <dbReference type="EMBL" id="BBL07011.1"/>
    </source>
</evidence>
<keyword evidence="1" id="KW-0732">Signal</keyword>
<name>A0A4Y1X150_9BACT</name>
<dbReference type="OrthoDB" id="1466304at2"/>
<reference evidence="3" key="1">
    <citation type="submission" date="2019-06" db="EMBL/GenBank/DDBJ databases">
        <title>Alistipes onderdonkii subsp. vulgaris subsp. nov., Alistipes dispar sp. nov. and Alistipes communis sp. nov., isolated from human faeces, and creation of Alistipes onderdonkii subsp. onderdonkii subsp. nov.</title>
        <authorList>
            <person name="Sakamoto M."/>
            <person name="Ikeyama N."/>
            <person name="Ogata Y."/>
            <person name="Suda W."/>
            <person name="Iino T."/>
            <person name="Hattori M."/>
            <person name="Ohkuma M."/>
        </authorList>
    </citation>
    <scope>NUCLEOTIDE SEQUENCE [LARGE SCALE GENOMIC DNA]</scope>
    <source>
        <strain evidence="3">5CPEGH6</strain>
    </source>
</reference>
<dbReference type="NCBIfam" id="NF012200">
    <property type="entry name" value="choice_anch_D"/>
    <property type="match status" value="1"/>
</dbReference>
<dbReference type="GeneID" id="98673633"/>